<dbReference type="Gene3D" id="2.60.420.10">
    <property type="entry name" value="Maltose phosphorylase, domain 3"/>
    <property type="match status" value="1"/>
</dbReference>
<dbReference type="AlphaFoldDB" id="A0A9D1L9R6"/>
<dbReference type="PANTHER" id="PTHR37469">
    <property type="entry name" value="CELLOBIONIC ACID PHOSPHORYLASE-RELATED"/>
    <property type="match status" value="1"/>
</dbReference>
<dbReference type="PANTHER" id="PTHR37469:SF2">
    <property type="entry name" value="CELLOBIONIC ACID PHOSPHORYLASE"/>
    <property type="match status" value="1"/>
</dbReference>
<dbReference type="InterPro" id="IPR011013">
    <property type="entry name" value="Gal_mutarotase_sf_dom"/>
</dbReference>
<evidence type="ECO:0000313" key="6">
    <source>
        <dbReference type="Proteomes" id="UP000824089"/>
    </source>
</evidence>
<dbReference type="InterPro" id="IPR010383">
    <property type="entry name" value="Glyco_hydrolase_94_b-supersand"/>
</dbReference>
<dbReference type="GO" id="GO:0030246">
    <property type="term" value="F:carbohydrate binding"/>
    <property type="evidence" value="ECO:0007669"/>
    <property type="project" value="InterPro"/>
</dbReference>
<name>A0A9D1L9R6_9CLOT</name>
<keyword evidence="2" id="KW-0808">Transferase</keyword>
<dbReference type="InterPro" id="IPR012341">
    <property type="entry name" value="6hp_glycosidase-like_sf"/>
</dbReference>
<dbReference type="Gene3D" id="1.50.10.10">
    <property type="match status" value="1"/>
</dbReference>
<keyword evidence="1" id="KW-0328">Glycosyltransferase</keyword>
<dbReference type="InterPro" id="IPR008928">
    <property type="entry name" value="6-hairpin_glycosidase_sf"/>
</dbReference>
<evidence type="ECO:0000259" key="3">
    <source>
        <dbReference type="Pfam" id="PF06165"/>
    </source>
</evidence>
<feature type="domain" description="Glycosyl hydrolase 94 supersandwich" evidence="3">
    <location>
        <begin position="21"/>
        <end position="158"/>
    </location>
</feature>
<dbReference type="GO" id="GO:0016757">
    <property type="term" value="F:glycosyltransferase activity"/>
    <property type="evidence" value="ECO:0007669"/>
    <property type="project" value="UniProtKB-KW"/>
</dbReference>
<evidence type="ECO:0000256" key="1">
    <source>
        <dbReference type="ARBA" id="ARBA00022676"/>
    </source>
</evidence>
<proteinExistence type="predicted"/>
<reference evidence="5" key="1">
    <citation type="submission" date="2020-10" db="EMBL/GenBank/DDBJ databases">
        <authorList>
            <person name="Gilroy R."/>
        </authorList>
    </citation>
    <scope>NUCLEOTIDE SEQUENCE</scope>
    <source>
        <strain evidence="5">CHK195-4489</strain>
    </source>
</reference>
<reference evidence="5" key="2">
    <citation type="journal article" date="2021" name="PeerJ">
        <title>Extensive microbial diversity within the chicken gut microbiome revealed by metagenomics and culture.</title>
        <authorList>
            <person name="Gilroy R."/>
            <person name="Ravi A."/>
            <person name="Getino M."/>
            <person name="Pursley I."/>
            <person name="Horton D.L."/>
            <person name="Alikhan N.F."/>
            <person name="Baker D."/>
            <person name="Gharbi K."/>
            <person name="Hall N."/>
            <person name="Watson M."/>
            <person name="Adriaenssens E.M."/>
            <person name="Foster-Nyarko E."/>
            <person name="Jarju S."/>
            <person name="Secka A."/>
            <person name="Antonio M."/>
            <person name="Oren A."/>
            <person name="Chaudhuri R.R."/>
            <person name="La Ragione R."/>
            <person name="Hildebrand F."/>
            <person name="Pallen M.J."/>
        </authorList>
    </citation>
    <scope>NUCLEOTIDE SEQUENCE</scope>
    <source>
        <strain evidence="5">CHK195-4489</strain>
    </source>
</reference>
<dbReference type="EMBL" id="DVMM01000174">
    <property type="protein sequence ID" value="HIU30219.1"/>
    <property type="molecule type" value="Genomic_DNA"/>
</dbReference>
<dbReference type="SMART" id="SM01068">
    <property type="entry name" value="CBM_X"/>
    <property type="match status" value="1"/>
</dbReference>
<dbReference type="Gene3D" id="2.70.98.40">
    <property type="entry name" value="Glycoside hydrolase, family 65, N-terminal domain"/>
    <property type="match status" value="1"/>
</dbReference>
<protein>
    <recommendedName>
        <fullName evidence="7">Cyclic beta-1,2-glucan synthase</fullName>
    </recommendedName>
</protein>
<evidence type="ECO:0008006" key="7">
    <source>
        <dbReference type="Google" id="ProtNLM"/>
    </source>
</evidence>
<dbReference type="Proteomes" id="UP000824089">
    <property type="component" value="Unassembled WGS sequence"/>
</dbReference>
<evidence type="ECO:0000313" key="5">
    <source>
        <dbReference type="EMBL" id="HIU30219.1"/>
    </source>
</evidence>
<dbReference type="SUPFAM" id="SSF74650">
    <property type="entry name" value="Galactose mutarotase-like"/>
    <property type="match status" value="1"/>
</dbReference>
<accession>A0A9D1L9R6</accession>
<evidence type="ECO:0000259" key="4">
    <source>
        <dbReference type="Pfam" id="PF17167"/>
    </source>
</evidence>
<evidence type="ECO:0000256" key="2">
    <source>
        <dbReference type="ARBA" id="ARBA00022679"/>
    </source>
</evidence>
<dbReference type="GO" id="GO:0005975">
    <property type="term" value="P:carbohydrate metabolic process"/>
    <property type="evidence" value="ECO:0007669"/>
    <property type="project" value="InterPro"/>
</dbReference>
<feature type="domain" description="Glycosyl hydrolase 94 catalytic" evidence="4">
    <location>
        <begin position="212"/>
        <end position="641"/>
    </location>
</feature>
<comment type="caution">
    <text evidence="5">The sequence shown here is derived from an EMBL/GenBank/DDBJ whole genome shotgun (WGS) entry which is preliminary data.</text>
</comment>
<dbReference type="InterPro" id="IPR037018">
    <property type="entry name" value="GH65_N"/>
</dbReference>
<gene>
    <name evidence="5" type="ORF">IAD50_07990</name>
</gene>
<dbReference type="Pfam" id="PF17167">
    <property type="entry name" value="Glyco_hydro_94"/>
    <property type="match status" value="1"/>
</dbReference>
<dbReference type="InterPro" id="IPR052047">
    <property type="entry name" value="GH94_Enzymes"/>
</dbReference>
<sequence>MDIESLKFYNGYGGFDAERGEYVICENTPLPWINCVASLAGEPFGFLISEKGGGYVWQENSRENPLTQWYCDPASDPSDERYEILLRGEAAGFSPFDGCTARHGFGYSVFTGTRSGLRWELTVFVPYGKPVKVSVLSLTAQEQDREVSAAYTVDSVYEHRTFSSAEEGRVYKIKKGDTCGFVFLLAKTEAAFEGVTDYHACLSELERIKTEWSRRLGRIRVKTPDDSINVMMNGRLQYQTISCRINGRTAFYQCGGAYGFRDQLQDSLALLYTEPEEVRSRILLHASRQYEEGDVQHWWHPPGNAGIRSRYSDDLLWLVYVTYRYTEATGDSGILTEQVAFLHSKPLEANEIDRYEAPETTERTDTLLAHCLLACRHALSLGEHGIPLMKGGDWNDGMNRVGIKGKGESVWLGWFLCCCLRAVCKLSLLVPECDADRRALLSEADQIADAIENNAWDGNWYVRAFCDDGKILGSSSSSECMIDSIAQSWSVLSGYGNPERSKTALLSAERFLVDAENGVIKLLTPPFTEDSIADVGYIASYPPGIRENGAQYTHAAIWLAKAFFQIGRKDPEFAQKGRRLLEMLNPVNHSRTRLEAARYKTEPYAVAADVYSGSNLGRGGWSWYTGSAAWLYLVILEEFLGFSVRNYGKDGSAELLLNPSVPQEWNEYTIEFLYKETLYVITLRRQKETEDTFAQEPRVIRLENDGKRHEVLIPLSPL</sequence>
<dbReference type="SUPFAM" id="SSF48208">
    <property type="entry name" value="Six-hairpin glycosidases"/>
    <property type="match status" value="1"/>
</dbReference>
<organism evidence="5 6">
    <name type="scientific">Candidatus Egerieisoma faecipullorum</name>
    <dbReference type="NCBI Taxonomy" id="2840963"/>
    <lineage>
        <taxon>Bacteria</taxon>
        <taxon>Bacillati</taxon>
        <taxon>Bacillota</taxon>
        <taxon>Clostridia</taxon>
        <taxon>Eubacteriales</taxon>
        <taxon>Clostridiaceae</taxon>
        <taxon>Clostridiaceae incertae sedis</taxon>
        <taxon>Candidatus Egerieisoma</taxon>
    </lineage>
</organism>
<dbReference type="Pfam" id="PF06165">
    <property type="entry name" value="GH94_b-supersand"/>
    <property type="match status" value="1"/>
</dbReference>
<dbReference type="InterPro" id="IPR033432">
    <property type="entry name" value="GH94_catalytic"/>
</dbReference>